<dbReference type="GO" id="GO:0006508">
    <property type="term" value="P:proteolysis"/>
    <property type="evidence" value="ECO:0007669"/>
    <property type="project" value="UniProtKB-KW"/>
</dbReference>
<dbReference type="InterPro" id="IPR001872">
    <property type="entry name" value="Peptidase_A8"/>
</dbReference>
<dbReference type="STRING" id="467210.HMPREF1866_02005"/>
<feature type="transmembrane region" description="Helical" evidence="11">
    <location>
        <begin position="60"/>
        <end position="78"/>
    </location>
</feature>
<dbReference type="PROSITE" id="PS00855">
    <property type="entry name" value="SPASE_II"/>
    <property type="match status" value="1"/>
</dbReference>
<dbReference type="PATRIC" id="fig|467210.3.peg.1983"/>
<evidence type="ECO:0000256" key="4">
    <source>
        <dbReference type="ARBA" id="ARBA00022692"/>
    </source>
</evidence>
<evidence type="ECO:0000256" key="9">
    <source>
        <dbReference type="RuleBase" id="RU000594"/>
    </source>
</evidence>
<comment type="caution">
    <text evidence="12">The sequence shown here is derived from an EMBL/GenBank/DDBJ whole genome shotgun (WGS) entry which is preliminary data.</text>
</comment>
<dbReference type="NCBIfam" id="TIGR00077">
    <property type="entry name" value="lspA"/>
    <property type="match status" value="1"/>
</dbReference>
<evidence type="ECO:0000256" key="8">
    <source>
        <dbReference type="ARBA" id="ARBA00023136"/>
    </source>
</evidence>
<dbReference type="OrthoDB" id="1770665at2"/>
<comment type="catalytic activity">
    <reaction evidence="9">
        <text>Release of signal peptides from bacterial membrane prolipoproteins. Hydrolyzes -Xaa-Yaa-Zaa-|-(S,diacylglyceryl)Cys-, in which Xaa is hydrophobic (preferably Leu), and Yaa (Ala or Ser) and Zaa (Gly or Ala) have small, neutral side chains.</text>
        <dbReference type="EC" id="3.4.23.36"/>
    </reaction>
</comment>
<sequence>MSVILIPILSCLDLILKYAVGSFDDKDLPRTFAKKIEIDKFHNNGFPFGKMKENQKAVKYVPVLITSVLVGFLSFLLPKKGNKIKKLSLCLIIAGALSNIFDRFTRGYVLDYIRIKVKGLDKVIFNLGDIFILVGSLMMPFGTKKKIKEIPVDIKATEE</sequence>
<keyword evidence="13" id="KW-1185">Reference proteome</keyword>
<gene>
    <name evidence="12" type="ORF">HMPREF1866_02005</name>
</gene>
<keyword evidence="6 9" id="KW-0378">Hydrolase</keyword>
<dbReference type="GO" id="GO:0004190">
    <property type="term" value="F:aspartic-type endopeptidase activity"/>
    <property type="evidence" value="ECO:0007669"/>
    <property type="project" value="UniProtKB-KW"/>
</dbReference>
<dbReference type="EC" id="3.4.23.36" evidence="9"/>
<comment type="function">
    <text evidence="9">This protein specifically catalyzes the removal of signal peptides from prolipoproteins.</text>
</comment>
<reference evidence="13" key="1">
    <citation type="submission" date="2016-01" db="EMBL/GenBank/DDBJ databases">
        <authorList>
            <person name="Mitreva M."/>
            <person name="Pepin K.H."/>
            <person name="Mihindukulasuriya K.A."/>
            <person name="Fulton R."/>
            <person name="Fronick C."/>
            <person name="O'Laughlin M."/>
            <person name="Miner T."/>
            <person name="Herter B."/>
            <person name="Rosa B.A."/>
            <person name="Cordes M."/>
            <person name="Tomlinson C."/>
            <person name="Wollam A."/>
            <person name="Palsikar V.B."/>
            <person name="Mardis E.R."/>
            <person name="Wilson R.K."/>
        </authorList>
    </citation>
    <scope>NUCLEOTIDE SEQUENCE [LARGE SCALE GENOMIC DNA]</scope>
    <source>
        <strain evidence="13">DNF00896</strain>
    </source>
</reference>
<keyword evidence="2" id="KW-1003">Cell membrane</keyword>
<evidence type="ECO:0000256" key="7">
    <source>
        <dbReference type="ARBA" id="ARBA00022989"/>
    </source>
</evidence>
<evidence type="ECO:0000256" key="2">
    <source>
        <dbReference type="ARBA" id="ARBA00022475"/>
    </source>
</evidence>
<evidence type="ECO:0000313" key="12">
    <source>
        <dbReference type="EMBL" id="KXB55783.1"/>
    </source>
</evidence>
<protein>
    <recommendedName>
        <fullName evidence="9">Lipoprotein signal peptidase</fullName>
        <ecNumber evidence="9">3.4.23.36</ecNumber>
    </recommendedName>
</protein>
<evidence type="ECO:0000256" key="3">
    <source>
        <dbReference type="ARBA" id="ARBA00022670"/>
    </source>
</evidence>
<evidence type="ECO:0000256" key="11">
    <source>
        <dbReference type="SAM" id="Phobius"/>
    </source>
</evidence>
<organism evidence="12 13">
    <name type="scientific">Lachnoanaerobaculum saburreum</name>
    <dbReference type="NCBI Taxonomy" id="467210"/>
    <lineage>
        <taxon>Bacteria</taxon>
        <taxon>Bacillati</taxon>
        <taxon>Bacillota</taxon>
        <taxon>Clostridia</taxon>
        <taxon>Lachnospirales</taxon>
        <taxon>Lachnospiraceae</taxon>
        <taxon>Lachnoanaerobaculum</taxon>
    </lineage>
</organism>
<evidence type="ECO:0000313" key="13">
    <source>
        <dbReference type="Proteomes" id="UP000070394"/>
    </source>
</evidence>
<dbReference type="PANTHER" id="PTHR33695:SF1">
    <property type="entry name" value="LIPOPROTEIN SIGNAL PEPTIDASE"/>
    <property type="match status" value="1"/>
</dbReference>
<dbReference type="Pfam" id="PF01252">
    <property type="entry name" value="Peptidase_A8"/>
    <property type="match status" value="1"/>
</dbReference>
<comment type="similarity">
    <text evidence="1 10">Belongs to the peptidase A8 family.</text>
</comment>
<dbReference type="PANTHER" id="PTHR33695">
    <property type="entry name" value="LIPOPROTEIN SIGNAL PEPTIDASE"/>
    <property type="match status" value="1"/>
</dbReference>
<dbReference type="EMBL" id="LSDA01000108">
    <property type="protein sequence ID" value="KXB55783.1"/>
    <property type="molecule type" value="Genomic_DNA"/>
</dbReference>
<accession>A0A133ZK05</accession>
<keyword evidence="7 11" id="KW-1133">Transmembrane helix</keyword>
<keyword evidence="5 9" id="KW-0064">Aspartyl protease</keyword>
<evidence type="ECO:0000256" key="10">
    <source>
        <dbReference type="RuleBase" id="RU004181"/>
    </source>
</evidence>
<feature type="transmembrane region" description="Helical" evidence="11">
    <location>
        <begin position="123"/>
        <end position="142"/>
    </location>
</feature>
<keyword evidence="8 11" id="KW-0472">Membrane</keyword>
<keyword evidence="4 11" id="KW-0812">Transmembrane</keyword>
<dbReference type="AlphaFoldDB" id="A0A133ZK05"/>
<name>A0A133ZK05_9FIRM</name>
<dbReference type="Proteomes" id="UP000070394">
    <property type="component" value="Unassembled WGS sequence"/>
</dbReference>
<evidence type="ECO:0000256" key="1">
    <source>
        <dbReference type="ARBA" id="ARBA00006139"/>
    </source>
</evidence>
<evidence type="ECO:0000256" key="6">
    <source>
        <dbReference type="ARBA" id="ARBA00022801"/>
    </source>
</evidence>
<dbReference type="GO" id="GO:0016020">
    <property type="term" value="C:membrane"/>
    <property type="evidence" value="ECO:0007669"/>
    <property type="project" value="InterPro"/>
</dbReference>
<dbReference type="RefSeq" id="WP_060931664.1">
    <property type="nucleotide sequence ID" value="NZ_KQ959838.1"/>
</dbReference>
<keyword evidence="3 9" id="KW-0645">Protease</keyword>
<proteinExistence type="inferred from homology"/>
<evidence type="ECO:0000256" key="5">
    <source>
        <dbReference type="ARBA" id="ARBA00022750"/>
    </source>
</evidence>
<dbReference type="PRINTS" id="PR00781">
    <property type="entry name" value="LIPOSIGPTASE"/>
</dbReference>